<evidence type="ECO:0000256" key="5">
    <source>
        <dbReference type="PIRSR" id="PIRSR601382-1"/>
    </source>
</evidence>
<evidence type="ECO:0000256" key="7">
    <source>
        <dbReference type="RuleBase" id="RU361193"/>
    </source>
</evidence>
<evidence type="ECO:0000256" key="6">
    <source>
        <dbReference type="PIRSR" id="PIRSR601382-2"/>
    </source>
</evidence>
<evidence type="ECO:0000256" key="8">
    <source>
        <dbReference type="SAM" id="Phobius"/>
    </source>
</evidence>
<accession>A0A5N6RPB0</accession>
<comment type="similarity">
    <text evidence="2 7">Belongs to the glycosyl hydrolase 47 family.</text>
</comment>
<feature type="active site" description="Proton donor" evidence="5">
    <location>
        <position position="210"/>
    </location>
</feature>
<feature type="active site" evidence="5">
    <location>
        <position position="456"/>
    </location>
</feature>
<dbReference type="OrthoDB" id="8118055at2759"/>
<dbReference type="GO" id="GO:0005509">
    <property type="term" value="F:calcium ion binding"/>
    <property type="evidence" value="ECO:0007669"/>
    <property type="project" value="InterPro"/>
</dbReference>
<keyword evidence="7" id="KW-0326">Glycosidase</keyword>
<feature type="active site" evidence="5">
    <location>
        <position position="342"/>
    </location>
</feature>
<dbReference type="InterPro" id="IPR012341">
    <property type="entry name" value="6hp_glycosidase-like_sf"/>
</dbReference>
<dbReference type="GO" id="GO:1904380">
    <property type="term" value="P:endoplasmic reticulum mannose trimming"/>
    <property type="evidence" value="ECO:0007669"/>
    <property type="project" value="InterPro"/>
</dbReference>
<feature type="active site" description="Proton donor" evidence="5">
    <location>
        <position position="435"/>
    </location>
</feature>
<proteinExistence type="inferred from homology"/>
<comment type="subcellular location">
    <subcellularLocation>
        <location evidence="1">Endoplasmic reticulum</location>
    </subcellularLocation>
</comment>
<sequence>MLSVSVNQVDPRALSGVASLGRCLSSASPSSYRSPRSPRLEFYFHCSRQGSTNKQQPILSVTLSLGSSTGRKSMLLRKFIGAWMFVFLVISPTIFNPCAAHLDPRWAAKKKHMREKVRKMFYHAYDNYLTYAFPHDELKPLTKSFTDSLSELGNLKHEYLPQDYNGSALTLIESLSSLVILGNNTEFERAVLWLSENLSFDVDARINLFECNIRVLGGLVSAHMLATDSTNRLVHGAYKNQLLMLAEDLGKRFLPAFNTPTGLPYAWINLKYGVMVNETTETSTSGCALSRLTGDSTYESAALRALRRLWSMRSSLNLLGTTLDVVTGEWIEYSSGIGAGVDSFYEYLLKAHVLFGNEEFWRMFHSAYLAVQKYFRHGPWYHEADMKTGKATYWQLTSLQAFWPGLQVLVGDIAAANSSHREFFHVWERFGVLPERYLLDHQMLHPTEKYYPLRPELAESTFFLYQATKDSWYLEVGESIVDSLNLYTKVEGGYASIRDVTTMELEDHQHSFFLAETCKYLYLLYDDSFLVGRNFIFTTEGHPLPVLSDWHERLPQTYIPANWTFAQSGTQARRASSMSLQVCPATTLNAGGHGDRQVESACHIRDAHTDHRCFTDEECGVDSTTCRRRSCSMAGYCGLWLFI</sequence>
<comment type="cofactor">
    <cofactor evidence="6">
        <name>Ca(2+)</name>
        <dbReference type="ChEBI" id="CHEBI:29108"/>
    </cofactor>
</comment>
<keyword evidence="8" id="KW-0472">Membrane</keyword>
<name>A0A5N6RPB0_9ROSI</name>
<keyword evidence="6" id="KW-0479">Metal-binding</keyword>
<dbReference type="GO" id="GO:0044322">
    <property type="term" value="C:endoplasmic reticulum quality control compartment"/>
    <property type="evidence" value="ECO:0007669"/>
    <property type="project" value="GOC"/>
</dbReference>
<evidence type="ECO:0000256" key="2">
    <source>
        <dbReference type="ARBA" id="ARBA00007658"/>
    </source>
</evidence>
<keyword evidence="7" id="KW-0378">Hydrolase</keyword>
<organism evidence="9 10">
    <name type="scientific">Carpinus fangiana</name>
    <dbReference type="NCBI Taxonomy" id="176857"/>
    <lineage>
        <taxon>Eukaryota</taxon>
        <taxon>Viridiplantae</taxon>
        <taxon>Streptophyta</taxon>
        <taxon>Embryophyta</taxon>
        <taxon>Tracheophyta</taxon>
        <taxon>Spermatophyta</taxon>
        <taxon>Magnoliopsida</taxon>
        <taxon>eudicotyledons</taxon>
        <taxon>Gunneridae</taxon>
        <taxon>Pentapetalae</taxon>
        <taxon>rosids</taxon>
        <taxon>fabids</taxon>
        <taxon>Fagales</taxon>
        <taxon>Betulaceae</taxon>
        <taxon>Carpinus</taxon>
    </lineage>
</organism>
<reference evidence="9 10" key="1">
    <citation type="submission" date="2019-06" db="EMBL/GenBank/DDBJ databases">
        <title>A chromosomal-level reference genome of Carpinus fangiana (Coryloideae, Betulaceae).</title>
        <authorList>
            <person name="Yang X."/>
            <person name="Wang Z."/>
            <person name="Zhang L."/>
            <person name="Hao G."/>
            <person name="Liu J."/>
            <person name="Yang Y."/>
        </authorList>
    </citation>
    <scope>NUCLEOTIDE SEQUENCE [LARGE SCALE GENOMIC DNA]</scope>
    <source>
        <strain evidence="9">Cfa_2016G</strain>
        <tissue evidence="9">Leaf</tissue>
    </source>
</reference>
<dbReference type="EMBL" id="CM017328">
    <property type="protein sequence ID" value="KAE8124165.1"/>
    <property type="molecule type" value="Genomic_DNA"/>
</dbReference>
<dbReference type="PANTHER" id="PTHR45679:SF5">
    <property type="entry name" value="ER DEGRADATION-ENHANCING ALPHA-MANNOSIDASE-LIKE PROTEIN 1"/>
    <property type="match status" value="1"/>
</dbReference>
<evidence type="ECO:0000313" key="9">
    <source>
        <dbReference type="EMBL" id="KAE8124165.1"/>
    </source>
</evidence>
<keyword evidence="8" id="KW-0812">Transmembrane</keyword>
<feature type="transmembrane region" description="Helical" evidence="8">
    <location>
        <begin position="75"/>
        <end position="95"/>
    </location>
</feature>
<keyword evidence="3" id="KW-0256">Endoplasmic reticulum</keyword>
<dbReference type="PRINTS" id="PR00747">
    <property type="entry name" value="GLYHDRLASE47"/>
</dbReference>
<gene>
    <name evidence="9" type="ORF">FH972_019072</name>
</gene>
<keyword evidence="6" id="KW-0106">Calcium</keyword>
<evidence type="ECO:0000256" key="3">
    <source>
        <dbReference type="ARBA" id="ARBA00022824"/>
    </source>
</evidence>
<dbReference type="InterPro" id="IPR044674">
    <property type="entry name" value="EDEM1/2/3"/>
</dbReference>
<evidence type="ECO:0000256" key="4">
    <source>
        <dbReference type="ARBA" id="ARBA00023180"/>
    </source>
</evidence>
<keyword evidence="10" id="KW-1185">Reference proteome</keyword>
<dbReference type="InterPro" id="IPR036026">
    <property type="entry name" value="Seven-hairpin_glycosidases"/>
</dbReference>
<dbReference type="AlphaFoldDB" id="A0A5N6RPB0"/>
<feature type="binding site" evidence="6">
    <location>
        <position position="539"/>
    </location>
    <ligand>
        <name>Ca(2+)</name>
        <dbReference type="ChEBI" id="CHEBI:29108"/>
    </ligand>
</feature>
<dbReference type="GO" id="GO:0005975">
    <property type="term" value="P:carbohydrate metabolic process"/>
    <property type="evidence" value="ECO:0007669"/>
    <property type="project" value="InterPro"/>
</dbReference>
<dbReference type="Proteomes" id="UP000327013">
    <property type="component" value="Chromosome 8"/>
</dbReference>
<dbReference type="EC" id="3.2.1.-" evidence="7"/>
<protein>
    <recommendedName>
        <fullName evidence="7">alpha-1,2-Mannosidase</fullName>
        <ecNumber evidence="7">3.2.1.-</ecNumber>
    </recommendedName>
</protein>
<keyword evidence="8" id="KW-1133">Transmembrane helix</keyword>
<dbReference type="GO" id="GO:0016020">
    <property type="term" value="C:membrane"/>
    <property type="evidence" value="ECO:0007669"/>
    <property type="project" value="InterPro"/>
</dbReference>
<evidence type="ECO:0000313" key="10">
    <source>
        <dbReference type="Proteomes" id="UP000327013"/>
    </source>
</evidence>
<dbReference type="Pfam" id="PF01532">
    <property type="entry name" value="Glyco_hydro_47"/>
    <property type="match status" value="1"/>
</dbReference>
<dbReference type="GO" id="GO:0004571">
    <property type="term" value="F:mannosyl-oligosaccharide 1,2-alpha-mannosidase activity"/>
    <property type="evidence" value="ECO:0007669"/>
    <property type="project" value="InterPro"/>
</dbReference>
<dbReference type="SUPFAM" id="SSF48225">
    <property type="entry name" value="Seven-hairpin glycosidases"/>
    <property type="match status" value="1"/>
</dbReference>
<evidence type="ECO:0000256" key="1">
    <source>
        <dbReference type="ARBA" id="ARBA00004240"/>
    </source>
</evidence>
<dbReference type="PANTHER" id="PTHR45679">
    <property type="entry name" value="ER DEGRADATION-ENHANCING ALPHA-MANNOSIDASE-LIKE PROTEIN 2"/>
    <property type="match status" value="1"/>
</dbReference>
<keyword evidence="4" id="KW-0325">Glycoprotein</keyword>
<dbReference type="InterPro" id="IPR001382">
    <property type="entry name" value="Glyco_hydro_47"/>
</dbReference>
<dbReference type="Gene3D" id="1.50.10.10">
    <property type="match status" value="1"/>
</dbReference>